<gene>
    <name evidence="1" type="ORF">Lbru_3063</name>
</gene>
<evidence type="ECO:0000313" key="1">
    <source>
        <dbReference type="EMBL" id="KTC76956.1"/>
    </source>
</evidence>
<dbReference type="SUPFAM" id="SSF55874">
    <property type="entry name" value="ATPase domain of HSP90 chaperone/DNA topoisomerase II/histidine kinase"/>
    <property type="match status" value="1"/>
</dbReference>
<protein>
    <recommendedName>
        <fullName evidence="3">Histidine kinase/HSP90-like ATPase domain-containing protein</fullName>
    </recommendedName>
</protein>
<organism evidence="1 2">
    <name type="scientific">Legionella brunensis</name>
    <dbReference type="NCBI Taxonomy" id="29422"/>
    <lineage>
        <taxon>Bacteria</taxon>
        <taxon>Pseudomonadati</taxon>
        <taxon>Pseudomonadota</taxon>
        <taxon>Gammaproteobacteria</taxon>
        <taxon>Legionellales</taxon>
        <taxon>Legionellaceae</taxon>
        <taxon>Legionella</taxon>
    </lineage>
</organism>
<dbReference type="OrthoDB" id="5654128at2"/>
<keyword evidence="2" id="KW-1185">Reference proteome</keyword>
<dbReference type="RefSeq" id="WP_058443012.1">
    <property type="nucleotide sequence ID" value="NZ_CAAAHU010000014.1"/>
</dbReference>
<name>A0A0W0S0I2_9GAMM</name>
<evidence type="ECO:0000313" key="2">
    <source>
        <dbReference type="Proteomes" id="UP000054742"/>
    </source>
</evidence>
<sequence length="175" mass="19734">MKIVHEFIIPVLSDEIKSFTQKDYQDDFHPLYIAEKCEAIITPVLQKFGMKLPRLFGDALQELLENSYDSYAKKGLCVGSSLQIKLVVKQIDTGIVVMIKDNGSGFPEQKKGDYFMIANIKPEHKDAELYCGGEGIGLNRLHNQFAKEKIGLFFKNRKETGAAVQLKFTPNNMTA</sequence>
<dbReference type="Proteomes" id="UP000054742">
    <property type="component" value="Unassembled WGS sequence"/>
</dbReference>
<proteinExistence type="predicted"/>
<accession>A0A0W0S0I2</accession>
<dbReference type="Pfam" id="PF13589">
    <property type="entry name" value="HATPase_c_3"/>
    <property type="match status" value="1"/>
</dbReference>
<comment type="caution">
    <text evidence="1">The sequence shown here is derived from an EMBL/GenBank/DDBJ whole genome shotgun (WGS) entry which is preliminary data.</text>
</comment>
<dbReference type="AlphaFoldDB" id="A0A0W0S0I2"/>
<dbReference type="STRING" id="29422.Lbru_3063"/>
<dbReference type="PATRIC" id="fig|29422.6.peg.3239"/>
<evidence type="ECO:0008006" key="3">
    <source>
        <dbReference type="Google" id="ProtNLM"/>
    </source>
</evidence>
<dbReference type="Gene3D" id="3.30.565.10">
    <property type="entry name" value="Histidine kinase-like ATPase, C-terminal domain"/>
    <property type="match status" value="1"/>
</dbReference>
<dbReference type="EMBL" id="LNXV01000036">
    <property type="protein sequence ID" value="KTC76956.1"/>
    <property type="molecule type" value="Genomic_DNA"/>
</dbReference>
<reference evidence="1 2" key="1">
    <citation type="submission" date="2015-11" db="EMBL/GenBank/DDBJ databases">
        <title>Genomic analysis of 38 Legionella species identifies large and diverse effector repertoires.</title>
        <authorList>
            <person name="Burstein D."/>
            <person name="Amaro F."/>
            <person name="Zusman T."/>
            <person name="Lifshitz Z."/>
            <person name="Cohen O."/>
            <person name="Gilbert J.A."/>
            <person name="Pupko T."/>
            <person name="Shuman H.A."/>
            <person name="Segal G."/>
        </authorList>
    </citation>
    <scope>NUCLEOTIDE SEQUENCE [LARGE SCALE GENOMIC DNA]</scope>
    <source>
        <strain evidence="1 2">ATCC 43878</strain>
    </source>
</reference>
<dbReference type="InterPro" id="IPR036890">
    <property type="entry name" value="HATPase_C_sf"/>
</dbReference>